<feature type="transmembrane region" description="Helical" evidence="7">
    <location>
        <begin position="62"/>
        <end position="82"/>
    </location>
</feature>
<organism evidence="10 11">
    <name type="scientific">Xanthomonas hyacinthi</name>
    <dbReference type="NCBI Taxonomy" id="56455"/>
    <lineage>
        <taxon>Bacteria</taxon>
        <taxon>Pseudomonadati</taxon>
        <taxon>Pseudomonadota</taxon>
        <taxon>Gammaproteobacteria</taxon>
        <taxon>Lysobacterales</taxon>
        <taxon>Lysobacteraceae</taxon>
        <taxon>Xanthomonas</taxon>
    </lineage>
</organism>
<evidence type="ECO:0000256" key="4">
    <source>
        <dbReference type="ARBA" id="ARBA00029447"/>
    </source>
</evidence>
<feature type="domain" description="HAMP" evidence="9">
    <location>
        <begin position="313"/>
        <end position="354"/>
    </location>
</feature>
<dbReference type="Proteomes" id="UP000238261">
    <property type="component" value="Unassembled WGS sequence"/>
</dbReference>
<keyword evidence="3 5" id="KW-0807">Transducer</keyword>
<dbReference type="Gene3D" id="1.10.287.950">
    <property type="entry name" value="Methyl-accepting chemotaxis protein"/>
    <property type="match status" value="1"/>
</dbReference>
<feature type="domain" description="Methyl-accepting transducer" evidence="8">
    <location>
        <begin position="491"/>
        <end position="720"/>
    </location>
</feature>
<dbReference type="RefSeq" id="WP_104558256.1">
    <property type="nucleotide sequence ID" value="NZ_CP043476.1"/>
</dbReference>
<dbReference type="SMART" id="SM00304">
    <property type="entry name" value="HAMP"/>
    <property type="match status" value="3"/>
</dbReference>
<evidence type="ECO:0000256" key="3">
    <source>
        <dbReference type="ARBA" id="ARBA00023224"/>
    </source>
</evidence>
<dbReference type="InterPro" id="IPR051310">
    <property type="entry name" value="MCP_chemotaxis"/>
</dbReference>
<feature type="compositionally biased region" description="Polar residues" evidence="6">
    <location>
        <begin position="532"/>
        <end position="553"/>
    </location>
</feature>
<dbReference type="OrthoDB" id="9765776at2"/>
<dbReference type="EMBL" id="MDEG01000003">
    <property type="protein sequence ID" value="PPU98935.1"/>
    <property type="molecule type" value="Genomic_DNA"/>
</dbReference>
<evidence type="ECO:0000256" key="2">
    <source>
        <dbReference type="ARBA" id="ARBA00022481"/>
    </source>
</evidence>
<name>A0A2S7F0H8_9XANT</name>
<dbReference type="Gene3D" id="1.20.120.1530">
    <property type="match status" value="1"/>
</dbReference>
<evidence type="ECO:0000313" key="10">
    <source>
        <dbReference type="EMBL" id="PPU98935.1"/>
    </source>
</evidence>
<sequence>MRRWMTRSRYCSSIEAPLGQQLGRYPMSATTRRLFLPGVGAIARFNGRLSGRLRHLSIRAKILLLPAIALLGLVGYSIHTMVVSRGNIQTLERFADHALPVMSLAAQASQGLVETQATFTQALGDKDEFLLEDAIKAGQATRAKIVAIKSKDPSYAQRIDQLVAIWDRYVEKSRLAVAGVIGGDGDMSAFQTLVGDKQAAYRKVHEALTRLGADSESSFKNALDDAAGKANRAAWIGVWTTLALLLLTAFAALLIDAAIRQPIERLNQAIGQVARGDFTVRVEDAGRDAISTMCRSFNALLVALNAAIGETNHVLAAVGRGDFGQRVRADLPGDLAELKRGVNAGADSVQRTMDALDAVMEALSAGNFEVRMSQDVQGESSAKVDRAMCLLQESLEQLKRSLSATAAGDFSQRIETDLPGDLGALKQAVNQSLDGLDQAFADITATTHALAQGDLTRRMRGTYSGALRELAQSLDGSLDSLGQVICEVAETAADVSLGVNEIAAGNADLSVRTERQAAALEQSTASIGSLLESSRQAADNSRQTSELTQSALSGSRDGAEVVGKAGHSMQEINLSSKRIGDIVGLIDSVAFQTNLLALNAAVEAARAGEYGRGFAVVAGEVRNLAHRTAASAKEIRGLIGESNQRVAEGTELVNATRSQLQAINQTNERVAVLSRAAAAAAQDQSQGLQELSRAVADLEAVNQQNSALVEEVAASSDTLRERAQLLEQTVARFRLQGATSDAGALRAMPMAS</sequence>
<dbReference type="AlphaFoldDB" id="A0A2S7F0H8"/>
<dbReference type="SMART" id="SM00283">
    <property type="entry name" value="MA"/>
    <property type="match status" value="1"/>
</dbReference>
<dbReference type="InterPro" id="IPR004089">
    <property type="entry name" value="MCPsignal_dom"/>
</dbReference>
<evidence type="ECO:0000256" key="7">
    <source>
        <dbReference type="SAM" id="Phobius"/>
    </source>
</evidence>
<gene>
    <name evidence="10" type="ORF">XhyaCFBP1156_06055</name>
</gene>
<dbReference type="CDD" id="cd06225">
    <property type="entry name" value="HAMP"/>
    <property type="match status" value="2"/>
</dbReference>
<evidence type="ECO:0000259" key="9">
    <source>
        <dbReference type="PROSITE" id="PS50885"/>
    </source>
</evidence>
<comment type="subcellular location">
    <subcellularLocation>
        <location evidence="1">Membrane</location>
    </subcellularLocation>
</comment>
<feature type="domain" description="HAMP" evidence="9">
    <location>
        <begin position="442"/>
        <end position="486"/>
    </location>
</feature>
<dbReference type="Pfam" id="PF00672">
    <property type="entry name" value="HAMP"/>
    <property type="match status" value="2"/>
</dbReference>
<evidence type="ECO:0000313" key="11">
    <source>
        <dbReference type="Proteomes" id="UP000238261"/>
    </source>
</evidence>
<dbReference type="GO" id="GO:0006935">
    <property type="term" value="P:chemotaxis"/>
    <property type="evidence" value="ECO:0007669"/>
    <property type="project" value="UniProtKB-KW"/>
</dbReference>
<dbReference type="GO" id="GO:0007165">
    <property type="term" value="P:signal transduction"/>
    <property type="evidence" value="ECO:0007669"/>
    <property type="project" value="UniProtKB-KW"/>
</dbReference>
<protein>
    <recommendedName>
        <fullName evidence="12">Methyl-accepting chemotaxis protein</fullName>
    </recommendedName>
</protein>
<dbReference type="Pfam" id="PF00015">
    <property type="entry name" value="MCPsignal"/>
    <property type="match status" value="1"/>
</dbReference>
<keyword evidence="7" id="KW-1133">Transmembrane helix</keyword>
<feature type="region of interest" description="Disordered" evidence="6">
    <location>
        <begin position="532"/>
        <end position="564"/>
    </location>
</feature>
<evidence type="ECO:0000256" key="5">
    <source>
        <dbReference type="PROSITE-ProRule" id="PRU00284"/>
    </source>
</evidence>
<dbReference type="PANTHER" id="PTHR43531:SF14">
    <property type="entry name" value="METHYL-ACCEPTING CHEMOTAXIS PROTEIN I-RELATED"/>
    <property type="match status" value="1"/>
</dbReference>
<dbReference type="GO" id="GO:0004888">
    <property type="term" value="F:transmembrane signaling receptor activity"/>
    <property type="evidence" value="ECO:0007669"/>
    <property type="project" value="InterPro"/>
</dbReference>
<reference evidence="11" key="1">
    <citation type="submission" date="2016-08" db="EMBL/GenBank/DDBJ databases">
        <authorList>
            <person name="Merda D."/>
            <person name="Briand M."/>
            <person name="Taghouti G."/>
            <person name="Carrere S."/>
            <person name="Gouzy J."/>
            <person name="Portier P."/>
            <person name="Jacques M.-A."/>
            <person name="Fischer-Le Saux M."/>
        </authorList>
    </citation>
    <scope>NUCLEOTIDE SEQUENCE [LARGE SCALE GENOMIC DNA]</scope>
    <source>
        <strain evidence="11">CFBP1156</strain>
    </source>
</reference>
<dbReference type="SUPFAM" id="SSF158472">
    <property type="entry name" value="HAMP domain-like"/>
    <property type="match status" value="1"/>
</dbReference>
<proteinExistence type="inferred from homology"/>
<evidence type="ECO:0008006" key="12">
    <source>
        <dbReference type="Google" id="ProtNLM"/>
    </source>
</evidence>
<dbReference type="SUPFAM" id="SSF58104">
    <property type="entry name" value="Methyl-accepting chemotaxis protein (MCP) signaling domain"/>
    <property type="match status" value="1"/>
</dbReference>
<feature type="transmembrane region" description="Helical" evidence="7">
    <location>
        <begin position="233"/>
        <end position="255"/>
    </location>
</feature>
<dbReference type="FunFam" id="1.10.287.950:FF:000001">
    <property type="entry name" value="Methyl-accepting chemotaxis sensory transducer"/>
    <property type="match status" value="1"/>
</dbReference>
<dbReference type="PROSITE" id="PS50885">
    <property type="entry name" value="HAMP"/>
    <property type="match status" value="4"/>
</dbReference>
<keyword evidence="7" id="KW-0812">Transmembrane</keyword>
<evidence type="ECO:0000256" key="1">
    <source>
        <dbReference type="ARBA" id="ARBA00004370"/>
    </source>
</evidence>
<evidence type="ECO:0000259" key="8">
    <source>
        <dbReference type="PROSITE" id="PS50111"/>
    </source>
</evidence>
<comment type="caution">
    <text evidence="10">The sequence shown here is derived from an EMBL/GenBank/DDBJ whole genome shotgun (WGS) entry which is preliminary data.</text>
</comment>
<dbReference type="PROSITE" id="PS50111">
    <property type="entry name" value="CHEMOTAXIS_TRANSDUC_2"/>
    <property type="match status" value="1"/>
</dbReference>
<feature type="domain" description="HAMP" evidence="9">
    <location>
        <begin position="395"/>
        <end position="441"/>
    </location>
</feature>
<keyword evidence="11" id="KW-1185">Reference proteome</keyword>
<evidence type="ECO:0000256" key="6">
    <source>
        <dbReference type="SAM" id="MobiDB-lite"/>
    </source>
</evidence>
<comment type="similarity">
    <text evidence="4">Belongs to the methyl-accepting chemotaxis (MCP) protein family.</text>
</comment>
<dbReference type="GO" id="GO:0016020">
    <property type="term" value="C:membrane"/>
    <property type="evidence" value="ECO:0007669"/>
    <property type="project" value="UniProtKB-SubCell"/>
</dbReference>
<accession>A0A2S7F0H8</accession>
<dbReference type="InterPro" id="IPR003660">
    <property type="entry name" value="HAMP_dom"/>
</dbReference>
<dbReference type="CDD" id="cd11386">
    <property type="entry name" value="MCP_signal"/>
    <property type="match status" value="1"/>
</dbReference>
<dbReference type="InterPro" id="IPR004090">
    <property type="entry name" value="Chemotax_Me-accpt_rcpt"/>
</dbReference>
<keyword evidence="7" id="KW-0472">Membrane</keyword>
<feature type="domain" description="HAMP" evidence="9">
    <location>
        <begin position="257"/>
        <end position="309"/>
    </location>
</feature>
<dbReference type="PRINTS" id="PR00260">
    <property type="entry name" value="CHEMTRNSDUCR"/>
</dbReference>
<dbReference type="PANTHER" id="PTHR43531">
    <property type="entry name" value="PROTEIN ICFG"/>
    <property type="match status" value="1"/>
</dbReference>
<keyword evidence="2" id="KW-0488">Methylation</keyword>